<dbReference type="Proteomes" id="UP000718451">
    <property type="component" value="Unassembled WGS sequence"/>
</dbReference>
<evidence type="ECO:0000256" key="1">
    <source>
        <dbReference type="SAM" id="Coils"/>
    </source>
</evidence>
<accession>A0ABX1GU73</accession>
<dbReference type="EMBL" id="JAAWWL010000002">
    <property type="protein sequence ID" value="NKI32292.1"/>
    <property type="molecule type" value="Genomic_DNA"/>
</dbReference>
<dbReference type="RefSeq" id="WP_168552504.1">
    <property type="nucleotide sequence ID" value="NZ_JAAWWL010000002.1"/>
</dbReference>
<protein>
    <submittedName>
        <fullName evidence="3">Uncharacterized protein</fullName>
    </submittedName>
</protein>
<keyword evidence="2" id="KW-0732">Signal</keyword>
<keyword evidence="4" id="KW-1185">Reference proteome</keyword>
<gene>
    <name evidence="3" type="ORF">HCU67_10090</name>
</gene>
<evidence type="ECO:0000313" key="3">
    <source>
        <dbReference type="EMBL" id="NKI32292.1"/>
    </source>
</evidence>
<name>A0ABX1GU73_9FLAO</name>
<evidence type="ECO:0000313" key="4">
    <source>
        <dbReference type="Proteomes" id="UP000718451"/>
    </source>
</evidence>
<reference evidence="3 4" key="1">
    <citation type="submission" date="2020-04" db="EMBL/GenBank/DDBJ databases">
        <authorList>
            <person name="Yoon J."/>
        </authorList>
    </citation>
    <scope>NUCLEOTIDE SEQUENCE [LARGE SCALE GENOMIC DNA]</scope>
    <source>
        <strain evidence="3 4">DJ-13</strain>
    </source>
</reference>
<organism evidence="3 4">
    <name type="scientific">Croceivirga thetidis</name>
    <dbReference type="NCBI Taxonomy" id="2721623"/>
    <lineage>
        <taxon>Bacteria</taxon>
        <taxon>Pseudomonadati</taxon>
        <taxon>Bacteroidota</taxon>
        <taxon>Flavobacteriia</taxon>
        <taxon>Flavobacteriales</taxon>
        <taxon>Flavobacteriaceae</taxon>
        <taxon>Croceivirga</taxon>
    </lineage>
</organism>
<proteinExistence type="predicted"/>
<feature type="coiled-coil region" evidence="1">
    <location>
        <begin position="84"/>
        <end position="130"/>
    </location>
</feature>
<feature type="chain" id="PRO_5047504906" evidence="2">
    <location>
        <begin position="21"/>
        <end position="131"/>
    </location>
</feature>
<feature type="signal peptide" evidence="2">
    <location>
        <begin position="1"/>
        <end position="20"/>
    </location>
</feature>
<comment type="caution">
    <text evidence="3">The sequence shown here is derived from an EMBL/GenBank/DDBJ whole genome shotgun (WGS) entry which is preliminary data.</text>
</comment>
<evidence type="ECO:0000256" key="2">
    <source>
        <dbReference type="SAM" id="SignalP"/>
    </source>
</evidence>
<keyword evidence="1" id="KW-0175">Coiled coil</keyword>
<sequence length="131" mass="15385">MKKLIYTIALVGFVFTTTFAQEESASVDSLPKTTVTERIEKSEYQLKLEEKEARKTVKALKKQNKLERSILRLESDIRTDGIKLEKLNERHNNTHNKLSDVDREKLELKMAKLEMQLAKNKEKLRKLRKKV</sequence>